<feature type="transmembrane region" description="Helical" evidence="1">
    <location>
        <begin position="21"/>
        <end position="44"/>
    </location>
</feature>
<dbReference type="RefSeq" id="WP_232594478.1">
    <property type="nucleotide sequence ID" value="NZ_BSPD01000027.1"/>
</dbReference>
<reference evidence="2 3" key="1">
    <citation type="journal article" date="2014" name="Int. J. Syst. Evol. Microbiol.">
        <title>Complete genome sequence of Corynebacterium casei LMG S-19264T (=DSM 44701T), isolated from a smear-ripened cheese.</title>
        <authorList>
            <consortium name="US DOE Joint Genome Institute (JGI-PGF)"/>
            <person name="Walter F."/>
            <person name="Albersmeier A."/>
            <person name="Kalinowski J."/>
            <person name="Ruckert C."/>
        </authorList>
    </citation>
    <scope>NUCLEOTIDE SEQUENCE [LARGE SCALE GENOMIC DNA]</scope>
    <source>
        <strain evidence="2 3">NBRC 110095</strain>
    </source>
</reference>
<protein>
    <submittedName>
        <fullName evidence="2">Uncharacterized protein</fullName>
    </submittedName>
</protein>
<name>A0AA37T9T1_9GAMM</name>
<gene>
    <name evidence="2" type="ORF">GCM10007877_09710</name>
</gene>
<comment type="caution">
    <text evidence="2">The sequence shown here is derived from an EMBL/GenBank/DDBJ whole genome shotgun (WGS) entry which is preliminary data.</text>
</comment>
<proteinExistence type="predicted"/>
<keyword evidence="3" id="KW-1185">Reference proteome</keyword>
<dbReference type="Proteomes" id="UP001156870">
    <property type="component" value="Unassembled WGS sequence"/>
</dbReference>
<sequence length="89" mass="10334">MAKFEKGKRFLKDHYLATSSVIFKQFKWGAVLFFLGLVLVYAAFKMEPSLSQEWVLLLGLILVGVGFLMAMMAQVRMLISRILRFWLDK</sequence>
<evidence type="ECO:0000313" key="3">
    <source>
        <dbReference type="Proteomes" id="UP001156870"/>
    </source>
</evidence>
<evidence type="ECO:0000256" key="1">
    <source>
        <dbReference type="SAM" id="Phobius"/>
    </source>
</evidence>
<keyword evidence="1" id="KW-0812">Transmembrane</keyword>
<keyword evidence="1" id="KW-0472">Membrane</keyword>
<keyword evidence="1" id="KW-1133">Transmembrane helix</keyword>
<evidence type="ECO:0000313" key="2">
    <source>
        <dbReference type="EMBL" id="GLS25257.1"/>
    </source>
</evidence>
<dbReference type="AlphaFoldDB" id="A0AA37T9T1"/>
<organism evidence="2 3">
    <name type="scientific">Marinibactrum halimedae</name>
    <dbReference type="NCBI Taxonomy" id="1444977"/>
    <lineage>
        <taxon>Bacteria</taxon>
        <taxon>Pseudomonadati</taxon>
        <taxon>Pseudomonadota</taxon>
        <taxon>Gammaproteobacteria</taxon>
        <taxon>Cellvibrionales</taxon>
        <taxon>Cellvibrionaceae</taxon>
        <taxon>Marinibactrum</taxon>
    </lineage>
</organism>
<feature type="transmembrane region" description="Helical" evidence="1">
    <location>
        <begin position="56"/>
        <end position="79"/>
    </location>
</feature>
<dbReference type="EMBL" id="BSPD01000027">
    <property type="protein sequence ID" value="GLS25257.1"/>
    <property type="molecule type" value="Genomic_DNA"/>
</dbReference>
<accession>A0AA37T9T1</accession>